<dbReference type="InterPro" id="IPR007197">
    <property type="entry name" value="rSAM"/>
</dbReference>
<dbReference type="EMBL" id="QMWO01000054">
    <property type="protein sequence ID" value="RLG69706.1"/>
    <property type="molecule type" value="Genomic_DNA"/>
</dbReference>
<dbReference type="InterPro" id="IPR050377">
    <property type="entry name" value="Radical_SAM_PqqE_MftC-like"/>
</dbReference>
<dbReference type="Pfam" id="PF04055">
    <property type="entry name" value="Radical_SAM"/>
    <property type="match status" value="1"/>
</dbReference>
<evidence type="ECO:0000256" key="3">
    <source>
        <dbReference type="ARBA" id="ARBA00023004"/>
    </source>
</evidence>
<evidence type="ECO:0000313" key="7">
    <source>
        <dbReference type="Proteomes" id="UP000277633"/>
    </source>
</evidence>
<organism evidence="6 7">
    <name type="scientific">Candidatus Iainarchaeum sp</name>
    <dbReference type="NCBI Taxonomy" id="3101447"/>
    <lineage>
        <taxon>Archaea</taxon>
        <taxon>Candidatus Iainarchaeota</taxon>
        <taxon>Candidatus Iainarchaeia</taxon>
        <taxon>Candidatus Iainarchaeales</taxon>
        <taxon>Candidatus Iainarchaeaceae</taxon>
        <taxon>Candidatus Iainarchaeum</taxon>
    </lineage>
</organism>
<feature type="domain" description="Radical SAM core" evidence="5">
    <location>
        <begin position="1"/>
        <end position="168"/>
    </location>
</feature>
<dbReference type="GO" id="GO:0003824">
    <property type="term" value="F:catalytic activity"/>
    <property type="evidence" value="ECO:0007669"/>
    <property type="project" value="InterPro"/>
</dbReference>
<dbReference type="CDD" id="cd01335">
    <property type="entry name" value="Radical_SAM"/>
    <property type="match status" value="1"/>
</dbReference>
<sequence length="266" mass="30403">ANEVVLTGGEPTVRPDIVEIVAYAKQLGYDFIQLQTNGRMLYYKDFCKKLIKAGVTEFAPAIHGPNARIHDYLVQSPGAFEQAVQGIKNLKELGQYIIMNSVINKINYKYLPETAKLFVDLNVDQYQFAFIHCVGNAKKNMDLLCPKKSEVMPYVHRALDIGIEAGIKVMVEAYPFCFMRGYEKYCSELYMPPAEIRDAEGVIENFDKLRKETGKLKGPQCKHCKYDLICEGPWREYPEKFGWSEFKPVPGPKVRDPKEILGEEEE</sequence>
<evidence type="ECO:0000256" key="1">
    <source>
        <dbReference type="ARBA" id="ARBA00022691"/>
    </source>
</evidence>
<reference evidence="6 7" key="1">
    <citation type="submission" date="2018-06" db="EMBL/GenBank/DDBJ databases">
        <title>Extensive metabolic versatility and redundancy in microbially diverse, dynamic hydrothermal sediments.</title>
        <authorList>
            <person name="Dombrowski N."/>
            <person name="Teske A."/>
            <person name="Baker B.J."/>
        </authorList>
    </citation>
    <scope>NUCLEOTIDE SEQUENCE [LARGE SCALE GENOMIC DNA]</scope>
    <source>
        <strain evidence="6">B9_G13</strain>
    </source>
</reference>
<evidence type="ECO:0000256" key="2">
    <source>
        <dbReference type="ARBA" id="ARBA00022723"/>
    </source>
</evidence>
<dbReference type="AlphaFoldDB" id="A0A497JFV8"/>
<dbReference type="GO" id="GO:0051536">
    <property type="term" value="F:iron-sulfur cluster binding"/>
    <property type="evidence" value="ECO:0007669"/>
    <property type="project" value="UniProtKB-KW"/>
</dbReference>
<dbReference type="PANTHER" id="PTHR11228:SF7">
    <property type="entry name" value="PQQA PEPTIDE CYCLASE"/>
    <property type="match status" value="1"/>
</dbReference>
<dbReference type="PROSITE" id="PS51918">
    <property type="entry name" value="RADICAL_SAM"/>
    <property type="match status" value="1"/>
</dbReference>
<dbReference type="InterPro" id="IPR058240">
    <property type="entry name" value="rSAM_sf"/>
</dbReference>
<protein>
    <recommendedName>
        <fullName evidence="5">Radical SAM core domain-containing protein</fullName>
    </recommendedName>
</protein>
<proteinExistence type="predicted"/>
<feature type="non-terminal residue" evidence="6">
    <location>
        <position position="1"/>
    </location>
</feature>
<keyword evidence="2" id="KW-0479">Metal-binding</keyword>
<evidence type="ECO:0000259" key="5">
    <source>
        <dbReference type="PROSITE" id="PS51918"/>
    </source>
</evidence>
<dbReference type="InterPro" id="IPR013785">
    <property type="entry name" value="Aldolase_TIM"/>
</dbReference>
<accession>A0A497JFV8</accession>
<dbReference type="Proteomes" id="UP000277633">
    <property type="component" value="Unassembled WGS sequence"/>
</dbReference>
<gene>
    <name evidence="6" type="ORF">DRO07_01785</name>
</gene>
<keyword evidence="4" id="KW-0411">Iron-sulfur</keyword>
<dbReference type="SUPFAM" id="SSF102114">
    <property type="entry name" value="Radical SAM enzymes"/>
    <property type="match status" value="1"/>
</dbReference>
<name>A0A497JFV8_9ARCH</name>
<evidence type="ECO:0000313" key="6">
    <source>
        <dbReference type="EMBL" id="RLG69706.1"/>
    </source>
</evidence>
<dbReference type="Gene3D" id="3.20.20.70">
    <property type="entry name" value="Aldolase class I"/>
    <property type="match status" value="1"/>
</dbReference>
<keyword evidence="1" id="KW-0949">S-adenosyl-L-methionine</keyword>
<evidence type="ECO:0000256" key="4">
    <source>
        <dbReference type="ARBA" id="ARBA00023014"/>
    </source>
</evidence>
<keyword evidence="3" id="KW-0408">Iron</keyword>
<dbReference type="GO" id="GO:0046872">
    <property type="term" value="F:metal ion binding"/>
    <property type="evidence" value="ECO:0007669"/>
    <property type="project" value="UniProtKB-KW"/>
</dbReference>
<dbReference type="PANTHER" id="PTHR11228">
    <property type="entry name" value="RADICAL SAM DOMAIN PROTEIN"/>
    <property type="match status" value="1"/>
</dbReference>
<comment type="caution">
    <text evidence="6">The sequence shown here is derived from an EMBL/GenBank/DDBJ whole genome shotgun (WGS) entry which is preliminary data.</text>
</comment>